<keyword evidence="6 7" id="KW-0472">Membrane</keyword>
<feature type="transmembrane region" description="Helical" evidence="7">
    <location>
        <begin position="134"/>
        <end position="156"/>
    </location>
</feature>
<dbReference type="InterPro" id="IPR020846">
    <property type="entry name" value="MFS_dom"/>
</dbReference>
<dbReference type="Proteomes" id="UP000574761">
    <property type="component" value="Unassembled WGS sequence"/>
</dbReference>
<feature type="domain" description="Major facilitator superfamily (MFS) profile" evidence="8">
    <location>
        <begin position="10"/>
        <end position="461"/>
    </location>
</feature>
<evidence type="ECO:0000256" key="5">
    <source>
        <dbReference type="ARBA" id="ARBA00022989"/>
    </source>
</evidence>
<feature type="transmembrane region" description="Helical" evidence="7">
    <location>
        <begin position="394"/>
        <end position="418"/>
    </location>
</feature>
<evidence type="ECO:0000256" key="4">
    <source>
        <dbReference type="ARBA" id="ARBA00022692"/>
    </source>
</evidence>
<keyword evidence="4 7" id="KW-0812">Transmembrane</keyword>
<feature type="transmembrane region" description="Helical" evidence="7">
    <location>
        <begin position="162"/>
        <end position="180"/>
    </location>
</feature>
<evidence type="ECO:0000256" key="6">
    <source>
        <dbReference type="ARBA" id="ARBA00023136"/>
    </source>
</evidence>
<sequence length="467" mass="46600">MNRTKTAPPALAALAGAMLLSSLGVSIATVALPALAKDLSAPVSAVRWVVLAYLVSATVTIVLAGRFGDLFGHRHVLVAGLVLFATASVLCAAAPTLAILIAGRTAQGIGGAILMALPVSLIRETVPRERTGSAMGLLGTMSAIGTALGPSVGGMLVAGLSWRAAFVALAAAGVLVLGLAARAIPHAPVAARKPDGRMDWPGAALLAITLTLYALAAAGGKASAIPGAALLLPGAALALALFVIVEARSASPLVPVSILRDRATGTALATSLLVATVMMSTLVVGPFFLSFGLGLNEALVGLVMAVGPVTAALSGVVAGRVTDRFGTRPVLAAGLVEMTLGLVCLALLPRSFGVLGYVAALIVLTPGFQLFLAANNTSVMVSARDEQRGILSGLLGLSRNLGFMTGASVMATLFAVAIGPGDLAATAPEIVAGAFTTTFLVASSLPLIALGLALLVRPAAQARAEAW</sequence>
<organism evidence="9 10">
    <name type="scientific">Mycoplana azooxidifex</name>
    <dbReference type="NCBI Taxonomy" id="1636188"/>
    <lineage>
        <taxon>Bacteria</taxon>
        <taxon>Pseudomonadati</taxon>
        <taxon>Pseudomonadota</taxon>
        <taxon>Alphaproteobacteria</taxon>
        <taxon>Hyphomicrobiales</taxon>
        <taxon>Rhizobiaceae</taxon>
        <taxon>Mycoplana</taxon>
    </lineage>
</organism>
<feature type="transmembrane region" description="Helical" evidence="7">
    <location>
        <begin position="76"/>
        <end position="99"/>
    </location>
</feature>
<dbReference type="InterPro" id="IPR011701">
    <property type="entry name" value="MFS"/>
</dbReference>
<keyword evidence="10" id="KW-1185">Reference proteome</keyword>
<gene>
    <name evidence="9" type="ORF">GGQ64_000559</name>
</gene>
<dbReference type="AlphaFoldDB" id="A0A7W6D284"/>
<proteinExistence type="predicted"/>
<feature type="transmembrane region" description="Helical" evidence="7">
    <location>
        <begin position="430"/>
        <end position="456"/>
    </location>
</feature>
<dbReference type="GO" id="GO:0022857">
    <property type="term" value="F:transmembrane transporter activity"/>
    <property type="evidence" value="ECO:0007669"/>
    <property type="project" value="InterPro"/>
</dbReference>
<dbReference type="InterPro" id="IPR036259">
    <property type="entry name" value="MFS_trans_sf"/>
</dbReference>
<feature type="transmembrane region" description="Helical" evidence="7">
    <location>
        <begin position="105"/>
        <end position="122"/>
    </location>
</feature>
<dbReference type="Gene3D" id="1.20.1720.10">
    <property type="entry name" value="Multidrug resistance protein D"/>
    <property type="match status" value="1"/>
</dbReference>
<evidence type="ECO:0000256" key="3">
    <source>
        <dbReference type="ARBA" id="ARBA00022475"/>
    </source>
</evidence>
<feature type="transmembrane region" description="Helical" evidence="7">
    <location>
        <begin position="200"/>
        <end position="218"/>
    </location>
</feature>
<evidence type="ECO:0000256" key="2">
    <source>
        <dbReference type="ARBA" id="ARBA00022448"/>
    </source>
</evidence>
<feature type="transmembrane region" description="Helical" evidence="7">
    <location>
        <begin position="354"/>
        <end position="373"/>
    </location>
</feature>
<evidence type="ECO:0000259" key="8">
    <source>
        <dbReference type="PROSITE" id="PS50850"/>
    </source>
</evidence>
<feature type="transmembrane region" description="Helical" evidence="7">
    <location>
        <begin position="224"/>
        <end position="245"/>
    </location>
</feature>
<keyword evidence="3" id="KW-1003">Cell membrane</keyword>
<dbReference type="RefSeq" id="WP_246422237.1">
    <property type="nucleotide sequence ID" value="NZ_JACIEE010000001.1"/>
</dbReference>
<feature type="transmembrane region" description="Helical" evidence="7">
    <location>
        <begin position="298"/>
        <end position="318"/>
    </location>
</feature>
<feature type="transmembrane region" description="Helical" evidence="7">
    <location>
        <begin position="330"/>
        <end position="348"/>
    </location>
</feature>
<evidence type="ECO:0000256" key="1">
    <source>
        <dbReference type="ARBA" id="ARBA00004651"/>
    </source>
</evidence>
<keyword evidence="5 7" id="KW-1133">Transmembrane helix</keyword>
<dbReference type="CDD" id="cd17321">
    <property type="entry name" value="MFS_MMR_MDR_like"/>
    <property type="match status" value="1"/>
</dbReference>
<dbReference type="PANTHER" id="PTHR42718">
    <property type="entry name" value="MAJOR FACILITATOR SUPERFAMILY MULTIDRUG TRANSPORTER MFSC"/>
    <property type="match status" value="1"/>
</dbReference>
<dbReference type="SUPFAM" id="SSF103473">
    <property type="entry name" value="MFS general substrate transporter"/>
    <property type="match status" value="1"/>
</dbReference>
<dbReference type="PANTHER" id="PTHR42718:SF46">
    <property type="entry name" value="BLR6921 PROTEIN"/>
    <property type="match status" value="1"/>
</dbReference>
<dbReference type="Pfam" id="PF07690">
    <property type="entry name" value="MFS_1"/>
    <property type="match status" value="1"/>
</dbReference>
<evidence type="ECO:0000313" key="9">
    <source>
        <dbReference type="EMBL" id="MBB3975383.1"/>
    </source>
</evidence>
<evidence type="ECO:0000256" key="7">
    <source>
        <dbReference type="SAM" id="Phobius"/>
    </source>
</evidence>
<comment type="subcellular location">
    <subcellularLocation>
        <location evidence="1">Cell membrane</location>
        <topology evidence="1">Multi-pass membrane protein</topology>
    </subcellularLocation>
</comment>
<name>A0A7W6D284_9HYPH</name>
<keyword evidence="2" id="KW-0813">Transport</keyword>
<evidence type="ECO:0000313" key="10">
    <source>
        <dbReference type="Proteomes" id="UP000574761"/>
    </source>
</evidence>
<dbReference type="GO" id="GO:0005886">
    <property type="term" value="C:plasma membrane"/>
    <property type="evidence" value="ECO:0007669"/>
    <property type="project" value="UniProtKB-SubCell"/>
</dbReference>
<comment type="caution">
    <text evidence="9">The sequence shown here is derived from an EMBL/GenBank/DDBJ whole genome shotgun (WGS) entry which is preliminary data.</text>
</comment>
<dbReference type="Gene3D" id="1.20.1250.20">
    <property type="entry name" value="MFS general substrate transporter like domains"/>
    <property type="match status" value="1"/>
</dbReference>
<accession>A0A7W6D284</accession>
<dbReference type="EMBL" id="JACIEE010000001">
    <property type="protein sequence ID" value="MBB3975383.1"/>
    <property type="molecule type" value="Genomic_DNA"/>
</dbReference>
<dbReference type="PRINTS" id="PR01036">
    <property type="entry name" value="TCRTETB"/>
</dbReference>
<feature type="transmembrane region" description="Helical" evidence="7">
    <location>
        <begin position="46"/>
        <end position="64"/>
    </location>
</feature>
<feature type="transmembrane region" description="Helical" evidence="7">
    <location>
        <begin position="266"/>
        <end position="292"/>
    </location>
</feature>
<protein>
    <submittedName>
        <fullName evidence="9">MFS family permease</fullName>
    </submittedName>
</protein>
<reference evidence="9 10" key="1">
    <citation type="submission" date="2020-08" db="EMBL/GenBank/DDBJ databases">
        <title>Genomic Encyclopedia of Type Strains, Phase IV (KMG-IV): sequencing the most valuable type-strain genomes for metagenomic binning, comparative biology and taxonomic classification.</title>
        <authorList>
            <person name="Goeker M."/>
        </authorList>
    </citation>
    <scope>NUCLEOTIDE SEQUENCE [LARGE SCALE GENOMIC DNA]</scope>
    <source>
        <strain evidence="9 10">DSM 100211</strain>
    </source>
</reference>
<dbReference type="PROSITE" id="PS50850">
    <property type="entry name" value="MFS"/>
    <property type="match status" value="1"/>
</dbReference>